<protein>
    <submittedName>
        <fullName evidence="2">Uncharacterized protein</fullName>
    </submittedName>
</protein>
<evidence type="ECO:0000313" key="2">
    <source>
        <dbReference type="EMBL" id="CAI8880260.1"/>
    </source>
</evidence>
<proteinExistence type="predicted"/>
<name>A0AA35UK69_METCP</name>
<gene>
    <name evidence="2" type="ORF">MCNOR_3048</name>
</gene>
<feature type="region of interest" description="Disordered" evidence="1">
    <location>
        <begin position="1"/>
        <end position="21"/>
    </location>
</feature>
<organism evidence="2 3">
    <name type="scientific">Methylococcus capsulatus</name>
    <dbReference type="NCBI Taxonomy" id="414"/>
    <lineage>
        <taxon>Bacteria</taxon>
        <taxon>Pseudomonadati</taxon>
        <taxon>Pseudomonadota</taxon>
        <taxon>Gammaproteobacteria</taxon>
        <taxon>Methylococcales</taxon>
        <taxon>Methylococcaceae</taxon>
        <taxon>Methylococcus</taxon>
    </lineage>
</organism>
<dbReference type="AlphaFoldDB" id="A0AA35UK69"/>
<reference evidence="2" key="1">
    <citation type="submission" date="2023-03" db="EMBL/GenBank/DDBJ databases">
        <authorList>
            <person name="Pearce D."/>
        </authorList>
    </citation>
    <scope>NUCLEOTIDE SEQUENCE</scope>
    <source>
        <strain evidence="2">Mc</strain>
    </source>
</reference>
<dbReference type="Proteomes" id="UP001158598">
    <property type="component" value="Chromosome"/>
</dbReference>
<feature type="compositionally biased region" description="Polar residues" evidence="1">
    <location>
        <begin position="75"/>
        <end position="91"/>
    </location>
</feature>
<evidence type="ECO:0000313" key="3">
    <source>
        <dbReference type="Proteomes" id="UP001158598"/>
    </source>
</evidence>
<sequence length="91" mass="9663">MSAEASIMTGTSVVGGTGPTEQACVLPPHGLQLLESPRRFIGTEPGFSRQREAVRKMSRGRVGAGFHLGCGSHQPGCQQPKNRQTCQPFVA</sequence>
<feature type="region of interest" description="Disordered" evidence="1">
    <location>
        <begin position="71"/>
        <end position="91"/>
    </location>
</feature>
<evidence type="ECO:0000256" key="1">
    <source>
        <dbReference type="SAM" id="MobiDB-lite"/>
    </source>
</evidence>
<dbReference type="EMBL" id="OX458332">
    <property type="protein sequence ID" value="CAI8880260.1"/>
    <property type="molecule type" value="Genomic_DNA"/>
</dbReference>
<accession>A0AA35UK69</accession>